<name>A0A4P9YDX5_ROZAC</name>
<feature type="non-terminal residue" evidence="2">
    <location>
        <position position="1"/>
    </location>
</feature>
<gene>
    <name evidence="2" type="ORF">ROZALSC1DRAFT_24265</name>
</gene>
<dbReference type="AlphaFoldDB" id="A0A4P9YDX5"/>
<evidence type="ECO:0000313" key="3">
    <source>
        <dbReference type="Proteomes" id="UP000281549"/>
    </source>
</evidence>
<reference evidence="3" key="1">
    <citation type="journal article" date="2018" name="Nat. Microbiol.">
        <title>Leveraging single-cell genomics to expand the fungal tree of life.</title>
        <authorList>
            <person name="Ahrendt S.R."/>
            <person name="Quandt C.A."/>
            <person name="Ciobanu D."/>
            <person name="Clum A."/>
            <person name="Salamov A."/>
            <person name="Andreopoulos B."/>
            <person name="Cheng J.F."/>
            <person name="Woyke T."/>
            <person name="Pelin A."/>
            <person name="Henrissat B."/>
            <person name="Reynolds N.K."/>
            <person name="Benny G.L."/>
            <person name="Smith M.E."/>
            <person name="James T.Y."/>
            <person name="Grigoriev I.V."/>
        </authorList>
    </citation>
    <scope>NUCLEOTIDE SEQUENCE [LARGE SCALE GENOMIC DNA]</scope>
    <source>
        <strain evidence="3">CSF55</strain>
    </source>
</reference>
<proteinExistence type="predicted"/>
<feature type="region of interest" description="Disordered" evidence="1">
    <location>
        <begin position="580"/>
        <end position="623"/>
    </location>
</feature>
<evidence type="ECO:0000256" key="1">
    <source>
        <dbReference type="SAM" id="MobiDB-lite"/>
    </source>
</evidence>
<dbReference type="Proteomes" id="UP000281549">
    <property type="component" value="Unassembled WGS sequence"/>
</dbReference>
<feature type="compositionally biased region" description="Low complexity" evidence="1">
    <location>
        <begin position="444"/>
        <end position="468"/>
    </location>
</feature>
<protein>
    <submittedName>
        <fullName evidence="2">Uncharacterized protein</fullName>
    </submittedName>
</protein>
<feature type="compositionally biased region" description="Low complexity" evidence="1">
    <location>
        <begin position="396"/>
        <end position="420"/>
    </location>
</feature>
<accession>A0A4P9YDX5</accession>
<feature type="region of interest" description="Disordered" evidence="1">
    <location>
        <begin position="1"/>
        <end position="44"/>
    </location>
</feature>
<dbReference type="EMBL" id="ML005870">
    <property type="protein sequence ID" value="RKP17378.1"/>
    <property type="molecule type" value="Genomic_DNA"/>
</dbReference>
<sequence>RNYKDRVVVEKSDDKSDKSEKKDQVKNDKCDGDKSDDKKETVPKDKLPDTILNTDCFYTTEIIPVGEHDLAVAIKIGDSIKSFTVKIKVKEPKKIELANLSGFAGDTLTLPTIDELILKENIKYLIDGKEFTNSFTLPENKSSVNIKIKNGKYVIYETDFSYEKVTRFEPQILNKQKFYLASSILKVSLPSSFCNGKSNILGNWIISPFYQSQKVNLCESFDLILPYNLKADGLNDLNLQYKYNNLYSSNYKIQVFKPTLNVSLSSENNNKISKIYRNQRIKIQFESNLCIHSKSINSIMNVIGVDGREDSLHFDICSKQLFYTVPSSWPSSLIDFDFMFEYAPHNKFKLSKIDYSNNSRDINQDTTSETSESSETTVVNSDPEVSRKQGSRRSTRASSTSTSSTSSTKSSSRTSLSSRRFATKKSSTRKSSTSRKSSTKKSLAKSLSAGSSTKKTSATSSNANSKATGSEHDSDFVTVTTENTLTQVAALANKAPFNDIAQVKSVIKKNKQSNESKENNTVLYASLGAAADVTQELGTIYTPASSQLPSAYFLAFPTALPDNPADIVRQQTGTIALGTIQYADPPDPLLTSPPQQENTPMSPPTPENQNSVDPGSDPLTYATHTYNESDNIDRAGCTDEKCETCKPGFLPVQEPERPCKRRLDFAIRVQPVECSHSNPLKFYDNGDHKLRLNSATSNKCLGSKRVSKLWAAEVDCDGLDFYKFVPKMPALVEQGDRTIDVDFQGGNGFHLLDWDEGFLHVAGSGMPISLVYV</sequence>
<feature type="region of interest" description="Disordered" evidence="1">
    <location>
        <begin position="361"/>
        <end position="475"/>
    </location>
</feature>
<feature type="compositionally biased region" description="Low complexity" evidence="1">
    <location>
        <begin position="366"/>
        <end position="377"/>
    </location>
</feature>
<evidence type="ECO:0000313" key="2">
    <source>
        <dbReference type="EMBL" id="RKP17378.1"/>
    </source>
</evidence>
<organism evidence="2 3">
    <name type="scientific">Rozella allomycis (strain CSF55)</name>
    <dbReference type="NCBI Taxonomy" id="988480"/>
    <lineage>
        <taxon>Eukaryota</taxon>
        <taxon>Fungi</taxon>
        <taxon>Fungi incertae sedis</taxon>
        <taxon>Cryptomycota</taxon>
        <taxon>Cryptomycota incertae sedis</taxon>
        <taxon>Rozella</taxon>
    </lineage>
</organism>